<keyword evidence="15 19" id="KW-0407">Ion channel</keyword>
<evidence type="ECO:0000313" key="23">
    <source>
        <dbReference type="EMBL" id="CAH1252487.1"/>
    </source>
</evidence>
<dbReference type="InterPro" id="IPR002394">
    <property type="entry name" value="Nicotinic_acetylcholine_rcpt"/>
</dbReference>
<keyword evidence="9 19" id="KW-0472">Membrane</keyword>
<feature type="domain" description="Neurotransmitter-gated ion-channel ligand-binding" evidence="21">
    <location>
        <begin position="56"/>
        <end position="256"/>
    </location>
</feature>
<evidence type="ECO:0000256" key="16">
    <source>
        <dbReference type="ARBA" id="ARBA00034104"/>
    </source>
</evidence>
<keyword evidence="3" id="KW-1003">Cell membrane</keyword>
<evidence type="ECO:0000256" key="18">
    <source>
        <dbReference type="ARBA" id="ARBA00036239"/>
    </source>
</evidence>
<evidence type="ECO:0000256" key="2">
    <source>
        <dbReference type="ARBA" id="ARBA00022448"/>
    </source>
</evidence>
<feature type="transmembrane region" description="Helical" evidence="19">
    <location>
        <begin position="257"/>
        <end position="280"/>
    </location>
</feature>
<feature type="transmembrane region" description="Helical" evidence="19">
    <location>
        <begin position="292"/>
        <end position="310"/>
    </location>
</feature>
<dbReference type="InterPro" id="IPR006029">
    <property type="entry name" value="Neurotrans-gated_channel_TM"/>
</dbReference>
<evidence type="ECO:0000256" key="10">
    <source>
        <dbReference type="ARBA" id="ARBA00023157"/>
    </source>
</evidence>
<comment type="subcellular location">
    <subcellularLocation>
        <location evidence="16">Postsynaptic cell membrane</location>
        <topology evidence="16">Multi-pass membrane protein</topology>
    </subcellularLocation>
</comment>
<dbReference type="GO" id="GO:0022848">
    <property type="term" value="F:acetylcholine-gated monoatomic cation-selective channel activity"/>
    <property type="evidence" value="ECO:0007669"/>
    <property type="project" value="InterPro"/>
</dbReference>
<reference evidence="23" key="1">
    <citation type="submission" date="2022-01" db="EMBL/GenBank/DDBJ databases">
        <authorList>
            <person name="Braso-Vives M."/>
        </authorList>
    </citation>
    <scope>NUCLEOTIDE SEQUENCE</scope>
</reference>
<dbReference type="InterPro" id="IPR038050">
    <property type="entry name" value="Neuro_actylchol_rec"/>
</dbReference>
<dbReference type="FunFam" id="1.20.58.390:FF:000001">
    <property type="entry name" value="Neuronal nicotinic acetylcholine receptor subunit 3"/>
    <property type="match status" value="1"/>
</dbReference>
<evidence type="ECO:0000259" key="22">
    <source>
        <dbReference type="Pfam" id="PF02932"/>
    </source>
</evidence>
<evidence type="ECO:0000256" key="20">
    <source>
        <dbReference type="SAM" id="MobiDB-lite"/>
    </source>
</evidence>
<dbReference type="EMBL" id="OV696687">
    <property type="protein sequence ID" value="CAH1252487.1"/>
    <property type="molecule type" value="Genomic_DNA"/>
</dbReference>
<evidence type="ECO:0000256" key="3">
    <source>
        <dbReference type="ARBA" id="ARBA00022475"/>
    </source>
</evidence>
<dbReference type="GO" id="GO:0004888">
    <property type="term" value="F:transmembrane signaling receptor activity"/>
    <property type="evidence" value="ECO:0007669"/>
    <property type="project" value="InterPro"/>
</dbReference>
<evidence type="ECO:0000256" key="12">
    <source>
        <dbReference type="ARBA" id="ARBA00023180"/>
    </source>
</evidence>
<dbReference type="Gene3D" id="1.20.58.390">
    <property type="entry name" value="Neurotransmitter-gated ion-channel transmembrane domain"/>
    <property type="match status" value="2"/>
</dbReference>
<keyword evidence="10" id="KW-1015">Disulfide bond</keyword>
<evidence type="ECO:0000256" key="19">
    <source>
        <dbReference type="RuleBase" id="RU000687"/>
    </source>
</evidence>
<evidence type="ECO:0000256" key="11">
    <source>
        <dbReference type="ARBA" id="ARBA00023170"/>
    </source>
</evidence>
<evidence type="ECO:0000256" key="5">
    <source>
        <dbReference type="ARBA" id="ARBA00022729"/>
    </source>
</evidence>
<evidence type="ECO:0000259" key="21">
    <source>
        <dbReference type="Pfam" id="PF02931"/>
    </source>
</evidence>
<dbReference type="Pfam" id="PF02931">
    <property type="entry name" value="Neur_chan_LBD"/>
    <property type="match status" value="1"/>
</dbReference>
<dbReference type="SUPFAM" id="SSF90112">
    <property type="entry name" value="Neurotransmitter-gated ion-channel transmembrane pore"/>
    <property type="match status" value="1"/>
</dbReference>
<evidence type="ECO:0000313" key="24">
    <source>
        <dbReference type="Proteomes" id="UP000838412"/>
    </source>
</evidence>
<dbReference type="PRINTS" id="PR00254">
    <property type="entry name" value="NICOTINICR"/>
</dbReference>
<dbReference type="AlphaFoldDB" id="A0A8K0ELC4"/>
<dbReference type="PROSITE" id="PS51257">
    <property type="entry name" value="PROKAR_LIPOPROTEIN"/>
    <property type="match status" value="1"/>
</dbReference>
<feature type="transmembrane region" description="Helical" evidence="19">
    <location>
        <begin position="322"/>
        <end position="342"/>
    </location>
</feature>
<keyword evidence="24" id="KW-1185">Reference proteome</keyword>
<gene>
    <name evidence="23" type="primary">CHRNB2</name>
    <name evidence="23" type="ORF">BLAG_LOCUS12555</name>
</gene>
<keyword evidence="5" id="KW-0732">Signal</keyword>
<dbReference type="GO" id="GO:0045211">
    <property type="term" value="C:postsynaptic membrane"/>
    <property type="evidence" value="ECO:0007669"/>
    <property type="project" value="UniProtKB-SubCell"/>
</dbReference>
<keyword evidence="12" id="KW-0325">Glycoprotein</keyword>
<keyword evidence="6 19" id="KW-1133">Transmembrane helix</keyword>
<dbReference type="InterPro" id="IPR036719">
    <property type="entry name" value="Neuro-gated_channel_TM_sf"/>
</dbReference>
<feature type="region of interest" description="Disordered" evidence="20">
    <location>
        <begin position="399"/>
        <end position="421"/>
    </location>
</feature>
<dbReference type="InterPro" id="IPR006202">
    <property type="entry name" value="Neur_chan_lig-bd"/>
</dbReference>
<evidence type="ECO:0000256" key="9">
    <source>
        <dbReference type="ARBA" id="ARBA00023136"/>
    </source>
</evidence>
<evidence type="ECO:0000256" key="1">
    <source>
        <dbReference type="ARBA" id="ARBA00003328"/>
    </source>
</evidence>
<organism evidence="23 24">
    <name type="scientific">Branchiostoma lanceolatum</name>
    <name type="common">Common lancelet</name>
    <name type="synonym">Amphioxus lanceolatum</name>
    <dbReference type="NCBI Taxonomy" id="7740"/>
    <lineage>
        <taxon>Eukaryota</taxon>
        <taxon>Metazoa</taxon>
        <taxon>Chordata</taxon>
        <taxon>Cephalochordata</taxon>
        <taxon>Leptocardii</taxon>
        <taxon>Amphioxiformes</taxon>
        <taxon>Branchiostomatidae</taxon>
        <taxon>Branchiostoma</taxon>
    </lineage>
</organism>
<comment type="catalytic activity">
    <reaction evidence="18">
        <text>Na(+)(in) = Na(+)(out)</text>
        <dbReference type="Rhea" id="RHEA:34963"/>
        <dbReference type="ChEBI" id="CHEBI:29101"/>
    </reaction>
</comment>
<proteinExistence type="inferred from homology"/>
<dbReference type="InterPro" id="IPR006201">
    <property type="entry name" value="Neur_channel"/>
</dbReference>
<keyword evidence="7" id="KW-0770">Synapse</keyword>
<keyword evidence="4 19" id="KW-0812">Transmembrane</keyword>
<evidence type="ECO:0000256" key="14">
    <source>
        <dbReference type="ARBA" id="ARBA00023286"/>
    </source>
</evidence>
<keyword evidence="8 19" id="KW-0406">Ion transport</keyword>
<dbReference type="PRINTS" id="PR00252">
    <property type="entry name" value="NRIONCHANNEL"/>
</dbReference>
<dbReference type="NCBIfam" id="TIGR00860">
    <property type="entry name" value="LIC"/>
    <property type="match status" value="1"/>
</dbReference>
<dbReference type="InterPro" id="IPR036734">
    <property type="entry name" value="Neur_chan_lig-bd_sf"/>
</dbReference>
<dbReference type="SUPFAM" id="SSF63712">
    <property type="entry name" value="Nicotinic receptor ligand binding domain-like"/>
    <property type="match status" value="1"/>
</dbReference>
<comment type="catalytic activity">
    <reaction evidence="17">
        <text>K(+)(in) = K(+)(out)</text>
        <dbReference type="Rhea" id="RHEA:29463"/>
        <dbReference type="ChEBI" id="CHEBI:29103"/>
    </reaction>
</comment>
<keyword evidence="2 19" id="KW-0813">Transport</keyword>
<evidence type="ECO:0000256" key="4">
    <source>
        <dbReference type="ARBA" id="ARBA00022692"/>
    </source>
</evidence>
<evidence type="ECO:0000256" key="8">
    <source>
        <dbReference type="ARBA" id="ARBA00023065"/>
    </source>
</evidence>
<evidence type="ECO:0000256" key="6">
    <source>
        <dbReference type="ARBA" id="ARBA00022989"/>
    </source>
</evidence>
<keyword evidence="13" id="KW-0628">Postsynaptic cell membrane</keyword>
<dbReference type="PANTHER" id="PTHR18945">
    <property type="entry name" value="NEUROTRANSMITTER GATED ION CHANNEL"/>
    <property type="match status" value="1"/>
</dbReference>
<evidence type="ECO:0000256" key="17">
    <source>
        <dbReference type="ARBA" id="ARBA00034430"/>
    </source>
</evidence>
<comment type="function">
    <text evidence="1">After binding acetylcholine, the AChR responds by an extensive change in conformation that affects all subunits and leads to opening of an ion-conducting channel across the plasma membrane.</text>
</comment>
<accession>A0A8K0ELC4</accession>
<keyword evidence="11" id="KW-0675">Receptor</keyword>
<dbReference type="PROSITE" id="PS00236">
    <property type="entry name" value="NEUROTR_ION_CHANNEL"/>
    <property type="match status" value="1"/>
</dbReference>
<dbReference type="FunFam" id="2.70.170.10:FF:000012">
    <property type="entry name" value="Nicotinic acetylcholine receptor subunit gamma"/>
    <property type="match status" value="1"/>
</dbReference>
<dbReference type="OrthoDB" id="5975154at2759"/>
<comment type="similarity">
    <text evidence="19">Belongs to the ligand-gated ion channel (TC 1.A.9) family.</text>
</comment>
<name>A0A8K0ELC4_BRALA</name>
<evidence type="ECO:0000256" key="15">
    <source>
        <dbReference type="ARBA" id="ARBA00023303"/>
    </source>
</evidence>
<evidence type="ECO:0000256" key="13">
    <source>
        <dbReference type="ARBA" id="ARBA00023257"/>
    </source>
</evidence>
<keyword evidence="14" id="KW-1071">Ligand-gated ion channel</keyword>
<dbReference type="Pfam" id="PF02932">
    <property type="entry name" value="Neur_chan_memb"/>
    <property type="match status" value="1"/>
</dbReference>
<feature type="transmembrane region" description="Helical" evidence="19">
    <location>
        <begin position="35"/>
        <end position="53"/>
    </location>
</feature>
<dbReference type="InterPro" id="IPR018000">
    <property type="entry name" value="Neurotransmitter_ion_chnl_CS"/>
</dbReference>
<feature type="domain" description="Neurotransmitter-gated ion-channel transmembrane" evidence="22">
    <location>
        <begin position="263"/>
        <end position="479"/>
    </location>
</feature>
<dbReference type="Proteomes" id="UP000838412">
    <property type="component" value="Chromosome 2"/>
</dbReference>
<sequence>MKRLLLLGPCQWEGLEMPGIFLLLSACRPKMDRVGGITMVMMVIIIASGTLAADSEERLVRMLFNESAYNSGVRPAQTPSEVISVKVTLVISQIIGVVEKEEVMRTNVWVQQEWTDPRLRWNKEDYDHIDLIRVPAEAVWLPDIMLFNNKDGQYDVALYTKALVYDSGYVYWLPPAIFTSECSINVRHFPFDKQNCTMEFGSWTYNKREVDLQQGGISRDDFKESGEWAILQIPDRKIETDDNVFIAYDFMLARKPLFYIVNMIVPIILLTLLSILVFYLPVDCGEKVGLCINILLALVVFLLLIADIIPSTSLDIPLIGRYLMFTMIFVTIVTVMSVYVGNVHFRSAATHVMSPWIRYIFLGLLPRLMKMSPPGEEQEEEEDSAPTWDAVEMRKRDGVVQNGKASPGRPPVPPRADQPHLSADLQDAAGNVQLITGHFKDQDDDSAVSDEWKFMAALVDRICLWLFSIILLVGTVVMFAEPWYEDSFR</sequence>
<dbReference type="CDD" id="cd19064">
    <property type="entry name" value="LGIC_TM_nAChR"/>
    <property type="match status" value="1"/>
</dbReference>
<dbReference type="Gene3D" id="2.70.170.10">
    <property type="entry name" value="Neurotransmitter-gated ion-channel ligand-binding domain"/>
    <property type="match status" value="1"/>
</dbReference>
<evidence type="ECO:0000256" key="7">
    <source>
        <dbReference type="ARBA" id="ARBA00023018"/>
    </source>
</evidence>
<protein>
    <submittedName>
        <fullName evidence="23">CHRNB2 protein</fullName>
    </submittedName>
</protein>
<feature type="transmembrane region" description="Helical" evidence="19">
    <location>
        <begin position="462"/>
        <end position="480"/>
    </location>
</feature>